<dbReference type="Proteomes" id="UP000537130">
    <property type="component" value="Unassembled WGS sequence"/>
</dbReference>
<accession>A0A7W4W3G1</accession>
<reference evidence="1 2" key="1">
    <citation type="submission" date="2020-08" db="EMBL/GenBank/DDBJ databases">
        <title>Genomic Encyclopedia of Type Strains, Phase III (KMG-III): the genomes of soil and plant-associated and newly described type strains.</title>
        <authorList>
            <person name="Whitman W."/>
        </authorList>
    </citation>
    <scope>NUCLEOTIDE SEQUENCE [LARGE SCALE GENOMIC DNA]</scope>
    <source>
        <strain evidence="1 2">CECT 8654</strain>
    </source>
</reference>
<keyword evidence="2" id="KW-1185">Reference proteome</keyword>
<organism evidence="1 2">
    <name type="scientific">Litorivivens lipolytica</name>
    <dbReference type="NCBI Taxonomy" id="1524264"/>
    <lineage>
        <taxon>Bacteria</taxon>
        <taxon>Pseudomonadati</taxon>
        <taxon>Pseudomonadota</taxon>
        <taxon>Gammaproteobacteria</taxon>
        <taxon>Litorivivens</taxon>
    </lineage>
</organism>
<dbReference type="AlphaFoldDB" id="A0A7W4W3G1"/>
<proteinExistence type="predicted"/>
<protein>
    <submittedName>
        <fullName evidence="1">Uncharacterized protein</fullName>
    </submittedName>
</protein>
<evidence type="ECO:0000313" key="1">
    <source>
        <dbReference type="EMBL" id="MBB3046736.1"/>
    </source>
</evidence>
<sequence>MSVRGATHVHLTIPAEVLERLIASGLLCAADVCCDSLRDKAQLTEICKRCCMSGTASDKCGADYNISSLRPSSTSRI</sequence>
<name>A0A7W4W3G1_9GAMM</name>
<evidence type="ECO:0000313" key="2">
    <source>
        <dbReference type="Proteomes" id="UP000537130"/>
    </source>
</evidence>
<comment type="caution">
    <text evidence="1">The sequence shown here is derived from an EMBL/GenBank/DDBJ whole genome shotgun (WGS) entry which is preliminary data.</text>
</comment>
<dbReference type="EMBL" id="JACHWY010000001">
    <property type="protein sequence ID" value="MBB3046736.1"/>
    <property type="molecule type" value="Genomic_DNA"/>
</dbReference>
<gene>
    <name evidence="1" type="ORF">FHR99_000972</name>
</gene>